<name>A0ABU7SLU2_9ACTN</name>
<gene>
    <name evidence="1" type="ORF">V1634_14615</name>
    <name evidence="2" type="ORF">V1634_27050</name>
</gene>
<dbReference type="Proteomes" id="UP001339911">
    <property type="component" value="Unassembled WGS sequence"/>
</dbReference>
<dbReference type="RefSeq" id="WP_331208329.1">
    <property type="nucleotide sequence ID" value="NZ_JAZGQL010000008.1"/>
</dbReference>
<evidence type="ECO:0000313" key="2">
    <source>
        <dbReference type="EMBL" id="MEE6310502.1"/>
    </source>
</evidence>
<proteinExistence type="predicted"/>
<keyword evidence="3" id="KW-1185">Reference proteome</keyword>
<organism evidence="2 3">
    <name type="scientific">Plantactinospora veratri</name>
    <dbReference type="NCBI Taxonomy" id="1436122"/>
    <lineage>
        <taxon>Bacteria</taxon>
        <taxon>Bacillati</taxon>
        <taxon>Actinomycetota</taxon>
        <taxon>Actinomycetes</taxon>
        <taxon>Micromonosporales</taxon>
        <taxon>Micromonosporaceae</taxon>
        <taxon>Plantactinospora</taxon>
    </lineage>
</organism>
<evidence type="ECO:0000313" key="3">
    <source>
        <dbReference type="Proteomes" id="UP001339911"/>
    </source>
</evidence>
<dbReference type="EMBL" id="JAZGQL010000008">
    <property type="protein sequence ID" value="MEE6308059.1"/>
    <property type="molecule type" value="Genomic_DNA"/>
</dbReference>
<accession>A0ABU7SLU2</accession>
<dbReference type="EMBL" id="JAZGQL010000027">
    <property type="protein sequence ID" value="MEE6310502.1"/>
    <property type="molecule type" value="Genomic_DNA"/>
</dbReference>
<comment type="caution">
    <text evidence="2">The sequence shown here is derived from an EMBL/GenBank/DDBJ whole genome shotgun (WGS) entry which is preliminary data.</text>
</comment>
<evidence type="ECO:0000313" key="1">
    <source>
        <dbReference type="EMBL" id="MEE6308059.1"/>
    </source>
</evidence>
<protein>
    <submittedName>
        <fullName evidence="2">Uncharacterized protein</fullName>
    </submittedName>
</protein>
<reference evidence="2 3" key="1">
    <citation type="submission" date="2024-01" db="EMBL/GenBank/DDBJ databases">
        <title>Genome insights into Plantactinospora veratri sp. nov.</title>
        <authorList>
            <person name="Wang L."/>
        </authorList>
    </citation>
    <scope>NUCLEOTIDE SEQUENCE [LARGE SCALE GENOMIC DNA]</scope>
    <source>
        <strain evidence="2 3">NEAU-FHS4</strain>
    </source>
</reference>
<sequence length="691" mass="73334">MTGRPVVVTCPSCDGLTFTVGACLCVGYGNRMLVTDDPAPREPYQECRMCRGVGQIATACHRCGQRGERRAQLVLTVANVDTGEVASASVVPGTVPPRPAPGGGWHLPLQPLVDQLADSVGAATWSDCHGQSGDGSAVWLPREWSPELPDDQRLALETRAIAGHPGESWQVYLGRSVAPPPVVPEQRLGQLCDLADRLCLDLVLEARRLCHGHDDLLWDIRFDVPGAAVPATRRGTASSLTEALGTVTVAYAISGIAARGLAAPARYLVPSVAPAPDPARPARDLDQVERRVVAECADLRTGEPLPGACAIWRDGRWWYTGLRVAGRTERLVERETGQLLRRRTEVLRRGWEPPDPGWLGDAIAHTPCPACDPGNGLRPCFCTVGAPAADPDCASCGGTGLRAGMLTCHTCLDSHRIFQGMVVTLTDLDHQVVHLNWRAGDAAPAPLVATQPGGKPVVQLPERFRLATHATTLGVRPEDLTEADGGWPVDQDLRDGYVTLHVTGVEPLTQHLAQSGRGRPGGRLIVLAAPPEVPPLAHLIRLAHALGLAVDVSVRDNRHNADDPLRAQGVCWYVEITVPAPTAPEEEPAGRPTLAGAIAYALDYLGSVLAEAVPDDPAQPIAVPQASMSDPTADPEPMLRRLGAHHAGQWVTVRFSGADCRIGVREQGGLRHLVSAADLTAGLTALGLGAV</sequence>